<name>A0A494XY79_9BACL</name>
<keyword evidence="1" id="KW-0472">Membrane</keyword>
<comment type="caution">
    <text evidence="2">The sequence shown here is derived from an EMBL/GenBank/DDBJ whole genome shotgun (WGS) entry which is preliminary data.</text>
</comment>
<sequence>MVGLIIFSVIVFLLVLSGVISRIYFDKRIDEVKTKLEQQSKYFRDSYNEETWNSFIREQRSKAFTYLSRKKNIKKNIGKLGVLFGVMTCILTGMAMHFTKNTDTVSDIIEVLKNNKILSNSEFERISAKISINNLFSSGILLYSGLSQMFLLSIVVYDLFLPDKEHSKLRKELDRITNE</sequence>
<dbReference type="AlphaFoldDB" id="A0A494XY79"/>
<keyword evidence="1" id="KW-1133">Transmembrane helix</keyword>
<evidence type="ECO:0000313" key="3">
    <source>
        <dbReference type="Proteomes" id="UP000282076"/>
    </source>
</evidence>
<evidence type="ECO:0000313" key="2">
    <source>
        <dbReference type="EMBL" id="RKP55555.1"/>
    </source>
</evidence>
<protein>
    <submittedName>
        <fullName evidence="2">Uncharacterized protein</fullName>
    </submittedName>
</protein>
<feature type="transmembrane region" description="Helical" evidence="1">
    <location>
        <begin position="77"/>
        <end position="98"/>
    </location>
</feature>
<evidence type="ECO:0000256" key="1">
    <source>
        <dbReference type="SAM" id="Phobius"/>
    </source>
</evidence>
<accession>A0A494XY79</accession>
<gene>
    <name evidence="2" type="ORF">D7Z26_10250</name>
</gene>
<dbReference type="Proteomes" id="UP000282076">
    <property type="component" value="Unassembled WGS sequence"/>
</dbReference>
<keyword evidence="1" id="KW-0812">Transmembrane</keyword>
<feature type="transmembrane region" description="Helical" evidence="1">
    <location>
        <begin position="140"/>
        <end position="161"/>
    </location>
</feature>
<keyword evidence="3" id="KW-1185">Reference proteome</keyword>
<feature type="transmembrane region" description="Helical" evidence="1">
    <location>
        <begin position="6"/>
        <end position="25"/>
    </location>
</feature>
<proteinExistence type="predicted"/>
<dbReference type="RefSeq" id="WP_120976411.1">
    <property type="nucleotide sequence ID" value="NZ_RBZM01000004.1"/>
</dbReference>
<organism evidence="2 3">
    <name type="scientific">Cohnella endophytica</name>
    <dbReference type="NCBI Taxonomy" id="2419778"/>
    <lineage>
        <taxon>Bacteria</taxon>
        <taxon>Bacillati</taxon>
        <taxon>Bacillota</taxon>
        <taxon>Bacilli</taxon>
        <taxon>Bacillales</taxon>
        <taxon>Paenibacillaceae</taxon>
        <taxon>Cohnella</taxon>
    </lineage>
</organism>
<dbReference type="EMBL" id="RBZM01000004">
    <property type="protein sequence ID" value="RKP55555.1"/>
    <property type="molecule type" value="Genomic_DNA"/>
</dbReference>
<reference evidence="2 3" key="1">
    <citation type="submission" date="2018-10" db="EMBL/GenBank/DDBJ databases">
        <title>Cohnella sp. M2MS4P-1, whole genome shotgun sequence.</title>
        <authorList>
            <person name="Tuo L."/>
        </authorList>
    </citation>
    <scope>NUCLEOTIDE SEQUENCE [LARGE SCALE GENOMIC DNA]</scope>
    <source>
        <strain evidence="2 3">M2MS4P-1</strain>
    </source>
</reference>